<dbReference type="Pfam" id="PF05036">
    <property type="entry name" value="SPOR"/>
    <property type="match status" value="1"/>
</dbReference>
<dbReference type="InterPro" id="IPR036680">
    <property type="entry name" value="SPOR-like_sf"/>
</dbReference>
<accession>A0A918XG31</accession>
<dbReference type="GO" id="GO:0032506">
    <property type="term" value="P:cytokinetic process"/>
    <property type="evidence" value="ECO:0007669"/>
    <property type="project" value="TreeGrafter"/>
</dbReference>
<comment type="caution">
    <text evidence="4">The sequence shown here is derived from an EMBL/GenBank/DDBJ whole genome shotgun (WGS) entry which is preliminary data.</text>
</comment>
<keyword evidence="2" id="KW-0812">Transmembrane</keyword>
<gene>
    <name evidence="4" type="ORF">GCM10007053_12120</name>
</gene>
<sequence length="235" mass="25696">MNTILKQRLIGALILLALGVVFWPIIFVQPEDDVRAVATAMEEPPVVDTTPIEPPTAAGLTPAQRSTTQDSVRADEQSTFGMSLDPTFTFGSYGDAESETAIKNPDETPEAEPETPVEQPRPETAETSQPLQSVANEPAQTRSEAPVKPALDAQGIPVAWILQVATVSSKDKANQLRDELVRVDEKAYVRPIKRGDKTLYRVYIGPKFEKAKLESIKPRVDASFGVQSLIARYVP</sequence>
<dbReference type="AlphaFoldDB" id="A0A918XG31"/>
<feature type="compositionally biased region" description="Polar residues" evidence="1">
    <location>
        <begin position="63"/>
        <end position="81"/>
    </location>
</feature>
<keyword evidence="2" id="KW-1133">Transmembrane helix</keyword>
<evidence type="ECO:0000256" key="2">
    <source>
        <dbReference type="SAM" id="Phobius"/>
    </source>
</evidence>
<dbReference type="PROSITE" id="PS51724">
    <property type="entry name" value="SPOR"/>
    <property type="match status" value="1"/>
</dbReference>
<dbReference type="PANTHER" id="PTHR38687">
    <property type="entry name" value="CELL DIVISION PROTEIN DEDD-RELATED"/>
    <property type="match status" value="1"/>
</dbReference>
<name>A0A918XG31_9GAMM</name>
<protein>
    <recommendedName>
        <fullName evidence="3">SPOR domain-containing protein</fullName>
    </recommendedName>
</protein>
<dbReference type="GO" id="GO:0042834">
    <property type="term" value="F:peptidoglycan binding"/>
    <property type="evidence" value="ECO:0007669"/>
    <property type="project" value="InterPro"/>
</dbReference>
<keyword evidence="5" id="KW-1185">Reference proteome</keyword>
<feature type="transmembrane region" description="Helical" evidence="2">
    <location>
        <begin position="9"/>
        <end position="28"/>
    </location>
</feature>
<reference evidence="4" key="1">
    <citation type="journal article" date="2014" name="Int. J. Syst. Evol. Microbiol.">
        <title>Complete genome sequence of Corynebacterium casei LMG S-19264T (=DSM 44701T), isolated from a smear-ripened cheese.</title>
        <authorList>
            <consortium name="US DOE Joint Genome Institute (JGI-PGF)"/>
            <person name="Walter F."/>
            <person name="Albersmeier A."/>
            <person name="Kalinowski J."/>
            <person name="Ruckert C."/>
        </authorList>
    </citation>
    <scope>NUCLEOTIDE SEQUENCE</scope>
    <source>
        <strain evidence="4">KCTC 23430</strain>
    </source>
</reference>
<proteinExistence type="predicted"/>
<keyword evidence="2" id="KW-0472">Membrane</keyword>
<dbReference type="Proteomes" id="UP000644693">
    <property type="component" value="Unassembled WGS sequence"/>
</dbReference>
<dbReference type="PANTHER" id="PTHR38687:SF1">
    <property type="entry name" value="CELL DIVISION PROTEIN DEDD"/>
    <property type="match status" value="1"/>
</dbReference>
<dbReference type="InterPro" id="IPR052521">
    <property type="entry name" value="Cell_div_SPOR-domain"/>
</dbReference>
<evidence type="ECO:0000313" key="4">
    <source>
        <dbReference type="EMBL" id="GHD30395.1"/>
    </source>
</evidence>
<dbReference type="SUPFAM" id="SSF110997">
    <property type="entry name" value="Sporulation related repeat"/>
    <property type="match status" value="1"/>
</dbReference>
<organism evidence="4 5">
    <name type="scientific">Parahalioglobus pacificus</name>
    <dbReference type="NCBI Taxonomy" id="930806"/>
    <lineage>
        <taxon>Bacteria</taxon>
        <taxon>Pseudomonadati</taxon>
        <taxon>Pseudomonadota</taxon>
        <taxon>Gammaproteobacteria</taxon>
        <taxon>Cellvibrionales</taxon>
        <taxon>Halieaceae</taxon>
        <taxon>Parahalioglobus</taxon>
    </lineage>
</organism>
<evidence type="ECO:0000259" key="3">
    <source>
        <dbReference type="PROSITE" id="PS51724"/>
    </source>
</evidence>
<dbReference type="GO" id="GO:0030428">
    <property type="term" value="C:cell septum"/>
    <property type="evidence" value="ECO:0007669"/>
    <property type="project" value="TreeGrafter"/>
</dbReference>
<dbReference type="RefSeq" id="WP_189476182.1">
    <property type="nucleotide sequence ID" value="NZ_BMYM01000001.1"/>
</dbReference>
<evidence type="ECO:0000256" key="1">
    <source>
        <dbReference type="SAM" id="MobiDB-lite"/>
    </source>
</evidence>
<dbReference type="InterPro" id="IPR007730">
    <property type="entry name" value="SPOR-like_dom"/>
</dbReference>
<feature type="domain" description="SPOR" evidence="3">
    <location>
        <begin position="154"/>
        <end position="233"/>
    </location>
</feature>
<dbReference type="EMBL" id="BMYM01000001">
    <property type="protein sequence ID" value="GHD30395.1"/>
    <property type="molecule type" value="Genomic_DNA"/>
</dbReference>
<reference evidence="4" key="2">
    <citation type="submission" date="2020-09" db="EMBL/GenBank/DDBJ databases">
        <authorList>
            <person name="Sun Q."/>
            <person name="Kim S."/>
        </authorList>
    </citation>
    <scope>NUCLEOTIDE SEQUENCE</scope>
    <source>
        <strain evidence="4">KCTC 23430</strain>
    </source>
</reference>
<evidence type="ECO:0000313" key="5">
    <source>
        <dbReference type="Proteomes" id="UP000644693"/>
    </source>
</evidence>
<dbReference type="Gene3D" id="3.30.70.1070">
    <property type="entry name" value="Sporulation related repeat"/>
    <property type="match status" value="1"/>
</dbReference>
<dbReference type="GO" id="GO:0032153">
    <property type="term" value="C:cell division site"/>
    <property type="evidence" value="ECO:0007669"/>
    <property type="project" value="TreeGrafter"/>
</dbReference>
<feature type="compositionally biased region" description="Polar residues" evidence="1">
    <location>
        <begin position="125"/>
        <end position="143"/>
    </location>
</feature>
<feature type="region of interest" description="Disordered" evidence="1">
    <location>
        <begin position="45"/>
        <end position="150"/>
    </location>
</feature>